<sequence>MPDWIVVADASKAVIYTQEKPRGELEELTNLVHPQARVKESDLVTDAQSIPTKTSARETEDKRFARDIVAKLRNAVDTNEIRGFYLSAPPHFLGLVRDAMDDHVRQHLRGDIGKKLTNLPVTDVQKAFAAFPTIRN</sequence>
<protein>
    <submittedName>
        <fullName evidence="1">Protein required for attachment to host cells</fullName>
    </submittedName>
</protein>
<dbReference type="RefSeq" id="WP_132292967.1">
    <property type="nucleotide sequence ID" value="NZ_SMFU01000009.1"/>
</dbReference>
<dbReference type="AlphaFoldDB" id="A0A4R1GFK3"/>
<accession>A0A4R1GFK3</accession>
<name>A0A4R1GFK3_9GAMM</name>
<comment type="caution">
    <text evidence="1">The sequence shown here is derived from an EMBL/GenBank/DDBJ whole genome shotgun (WGS) entry which is preliminary data.</text>
</comment>
<gene>
    <name evidence="1" type="ORF">CLV83_2591</name>
</gene>
<dbReference type="OrthoDB" id="329419at2"/>
<evidence type="ECO:0000313" key="2">
    <source>
        <dbReference type="Proteomes" id="UP000294546"/>
    </source>
</evidence>
<reference evidence="1 2" key="1">
    <citation type="submission" date="2019-03" db="EMBL/GenBank/DDBJ databases">
        <title>Genomic Encyclopedia of Archaeal and Bacterial Type Strains, Phase II (KMG-II): from individual species to whole genera.</title>
        <authorList>
            <person name="Goeker M."/>
        </authorList>
    </citation>
    <scope>NUCLEOTIDE SEQUENCE [LARGE SCALE GENOMIC DNA]</scope>
    <source>
        <strain evidence="1 2">DSM 27697</strain>
    </source>
</reference>
<dbReference type="Pfam" id="PF10116">
    <property type="entry name" value="Host_attach"/>
    <property type="match status" value="1"/>
</dbReference>
<proteinExistence type="predicted"/>
<keyword evidence="2" id="KW-1185">Reference proteome</keyword>
<organism evidence="1 2">
    <name type="scientific">Marinobacterium mangrovicola</name>
    <dbReference type="NCBI Taxonomy" id="1476959"/>
    <lineage>
        <taxon>Bacteria</taxon>
        <taxon>Pseudomonadati</taxon>
        <taxon>Pseudomonadota</taxon>
        <taxon>Gammaproteobacteria</taxon>
        <taxon>Oceanospirillales</taxon>
        <taxon>Oceanospirillaceae</taxon>
        <taxon>Marinobacterium</taxon>
    </lineage>
</organism>
<evidence type="ECO:0000313" key="1">
    <source>
        <dbReference type="EMBL" id="TCK05663.1"/>
    </source>
</evidence>
<dbReference type="Proteomes" id="UP000294546">
    <property type="component" value="Unassembled WGS sequence"/>
</dbReference>
<dbReference type="InterPro" id="IPR019291">
    <property type="entry name" value="Host_attachment_protein"/>
</dbReference>
<dbReference type="EMBL" id="SMFU01000009">
    <property type="protein sequence ID" value="TCK05663.1"/>
    <property type="molecule type" value="Genomic_DNA"/>
</dbReference>